<dbReference type="EMBL" id="JBHFFA010000006">
    <property type="protein sequence ID" value="KAL2621773.1"/>
    <property type="molecule type" value="Genomic_DNA"/>
</dbReference>
<dbReference type="SMART" id="SM00466">
    <property type="entry name" value="SRA"/>
    <property type="match status" value="1"/>
</dbReference>
<comment type="subcellular location">
    <subcellularLocation>
        <location evidence="1">Chromosome</location>
    </subcellularLocation>
    <subcellularLocation>
        <location evidence="3">Nucleus</location>
    </subcellularLocation>
</comment>
<feature type="compositionally biased region" description="Polar residues" evidence="4">
    <location>
        <begin position="1035"/>
        <end position="1047"/>
    </location>
</feature>
<dbReference type="GO" id="GO:0005634">
    <property type="term" value="C:nucleus"/>
    <property type="evidence" value="ECO:0007669"/>
    <property type="project" value="UniProtKB-SubCell"/>
</dbReference>
<dbReference type="Pfam" id="PF02182">
    <property type="entry name" value="SAD_SRA"/>
    <property type="match status" value="1"/>
</dbReference>
<dbReference type="Gene3D" id="2.30.280.10">
    <property type="entry name" value="SRA-YDG"/>
    <property type="match status" value="1"/>
</dbReference>
<dbReference type="PANTHER" id="PTHR45660">
    <property type="entry name" value="HISTONE-LYSINE N-METHYLTRANSFERASE SETMAR"/>
    <property type="match status" value="1"/>
</dbReference>
<feature type="region of interest" description="Disordered" evidence="4">
    <location>
        <begin position="114"/>
        <end position="134"/>
    </location>
</feature>
<dbReference type="Proteomes" id="UP001605036">
    <property type="component" value="Unassembled WGS sequence"/>
</dbReference>
<evidence type="ECO:0000256" key="4">
    <source>
        <dbReference type="SAM" id="MobiDB-lite"/>
    </source>
</evidence>
<protein>
    <recommendedName>
        <fullName evidence="5">YDG domain-containing protein</fullName>
    </recommendedName>
</protein>
<dbReference type="InterPro" id="IPR015947">
    <property type="entry name" value="PUA-like_sf"/>
</dbReference>
<dbReference type="InterPro" id="IPR036987">
    <property type="entry name" value="SRA-YDG_sf"/>
</dbReference>
<accession>A0ABD1Y4T3</accession>
<feature type="compositionally biased region" description="Polar residues" evidence="4">
    <location>
        <begin position="215"/>
        <end position="225"/>
    </location>
</feature>
<dbReference type="AlphaFoldDB" id="A0ABD1Y4T3"/>
<feature type="compositionally biased region" description="Basic and acidic residues" evidence="4">
    <location>
        <begin position="916"/>
        <end position="925"/>
    </location>
</feature>
<feature type="region of interest" description="Disordered" evidence="4">
    <location>
        <begin position="1024"/>
        <end position="1054"/>
    </location>
</feature>
<evidence type="ECO:0000256" key="3">
    <source>
        <dbReference type="PROSITE-ProRule" id="PRU00358"/>
    </source>
</evidence>
<keyword evidence="7" id="KW-1185">Reference proteome</keyword>
<reference evidence="6 7" key="1">
    <citation type="submission" date="2024-09" db="EMBL/GenBank/DDBJ databases">
        <title>Chromosome-scale assembly of Riccia fluitans.</title>
        <authorList>
            <person name="Paukszto L."/>
            <person name="Sawicki J."/>
            <person name="Karawczyk K."/>
            <person name="Piernik-Szablinska J."/>
            <person name="Szczecinska M."/>
            <person name="Mazdziarz M."/>
        </authorList>
    </citation>
    <scope>NUCLEOTIDE SEQUENCE [LARGE SCALE GENOMIC DNA]</scope>
    <source>
        <strain evidence="6">Rf_01</strain>
        <tissue evidence="6">Aerial parts of the thallus</tissue>
    </source>
</reference>
<feature type="region of interest" description="Disordered" evidence="4">
    <location>
        <begin position="906"/>
        <end position="925"/>
    </location>
</feature>
<dbReference type="SUPFAM" id="SSF88697">
    <property type="entry name" value="PUA domain-like"/>
    <property type="match status" value="1"/>
</dbReference>
<feature type="compositionally biased region" description="Polar residues" evidence="4">
    <location>
        <begin position="234"/>
        <end position="247"/>
    </location>
</feature>
<dbReference type="PROSITE" id="PS51015">
    <property type="entry name" value="YDG"/>
    <property type="match status" value="1"/>
</dbReference>
<keyword evidence="2 3" id="KW-0539">Nucleus</keyword>
<proteinExistence type="predicted"/>
<evidence type="ECO:0000259" key="5">
    <source>
        <dbReference type="PROSITE" id="PS51015"/>
    </source>
</evidence>
<sequence length="1065" mass="116417">MMRVTDMYHLDGYVGRYPLLLPFPGMENQYHHLRTEGKMETTAERNVYSEFAEPGTHRLPGDLTVPARFGGVIGSEWRRGDFTHLRNVRVKIENVEPVETTPVAFPLRNVPLPTDRTPVESEDVDISPMSLPTDLQSRGYEAEKLPPVLGAGPLIIESSELEQSREKSTSPNVVVRPITIVLSDSDSDGDEGGQKKSSRNHGVCSPRDREKRSSVDNPTPTSCKCSQHGPVNSRLETNETTGRTPRSSLKPLKRKFSFIDLDAVIDLDEYEPAFKKSVSSLRLGETSTGRGFEAVEVQRAAVETQGGVSAAGTVCNSEVEVQKAAAVLQEGESEARTVRNSEDVGSDAMDETIISEMKRKSVEQHEVSTQTVEAEMTEHVLSPLKAEDVGIMSEHPVSSQMLDDTGKLGEDGVSVRKEEDVADMVKHGVSIPKVEDDDMGEHGVSTQNVEEFAKTTEHEVPSQNVEDLVKTTEHAVSAENVEDLSKEPGVSSQKGEDLEKLKEQYLFDLTHDMDEATIEELMFNDEDVLDIDTSPEEDGYFEQKPITVGNSNPSWSSPDDSFGSLVCGPGECLQLGQVQCQSATSSENDRALQILSTGAVDGLSYLRLALQASQVAPRVVPPGTAVASCLAAPMTSSMKPPVSVASHAAPDITQVMDPRLSVASPAVRTFTPRMDPRLSTAYQAAPILKLSVTPPVGIVPQTAQTQFPAQPLQSGRTGSSFGRSTAVVVRPHGKNAMEAKPEPVEFDVSVGARMEEWNIPREEVVPVKLEWDSDHGVAMDSREMNINALRTFELSRIRWAEIQMSQDPTGKRLRSDLKVACEMRKNGMWINENRPIGECPGVRVGDCFTYRIEMAIIGLHRTVQAGISAIPAQFSPYGKQIAASVVMNIHENYTYKDDKDMGDTVIYSGQGGLPSDKSKSYSDQKPLRGNQALLNSQELGLPVRLIRGYKMHGTSTGTLYSYDGLYRVVNHEYKTGVNQNKVYLFHMVRLPGQPPIQRPSSSALLYAATVGPFPPALQTCATLPSDVKPKAGPSEPSSAVRPTQNPAQEWGEGTKGCCKLNQEFG</sequence>
<organism evidence="6 7">
    <name type="scientific">Riccia fluitans</name>
    <dbReference type="NCBI Taxonomy" id="41844"/>
    <lineage>
        <taxon>Eukaryota</taxon>
        <taxon>Viridiplantae</taxon>
        <taxon>Streptophyta</taxon>
        <taxon>Embryophyta</taxon>
        <taxon>Marchantiophyta</taxon>
        <taxon>Marchantiopsida</taxon>
        <taxon>Marchantiidae</taxon>
        <taxon>Marchantiales</taxon>
        <taxon>Ricciaceae</taxon>
        <taxon>Riccia</taxon>
    </lineage>
</organism>
<evidence type="ECO:0000313" key="6">
    <source>
        <dbReference type="EMBL" id="KAL2621773.1"/>
    </source>
</evidence>
<dbReference type="InterPro" id="IPR003105">
    <property type="entry name" value="SRA_YDG"/>
</dbReference>
<evidence type="ECO:0000256" key="1">
    <source>
        <dbReference type="ARBA" id="ARBA00004286"/>
    </source>
</evidence>
<comment type="caution">
    <text evidence="6">The sequence shown here is derived from an EMBL/GenBank/DDBJ whole genome shotgun (WGS) entry which is preliminary data.</text>
</comment>
<name>A0ABD1Y4T3_9MARC</name>
<evidence type="ECO:0000313" key="7">
    <source>
        <dbReference type="Proteomes" id="UP001605036"/>
    </source>
</evidence>
<evidence type="ECO:0000256" key="2">
    <source>
        <dbReference type="ARBA" id="ARBA00023242"/>
    </source>
</evidence>
<dbReference type="InterPro" id="IPR051357">
    <property type="entry name" value="H3K9_HMTase_SUVAR3-9"/>
</dbReference>
<dbReference type="PANTHER" id="PTHR45660:SF13">
    <property type="entry name" value="HISTONE-LYSINE N-METHYLTRANSFERASE SETMAR"/>
    <property type="match status" value="1"/>
</dbReference>
<feature type="region of interest" description="Disordered" evidence="4">
    <location>
        <begin position="160"/>
        <end position="248"/>
    </location>
</feature>
<feature type="domain" description="YDG" evidence="5">
    <location>
        <begin position="837"/>
        <end position="989"/>
    </location>
</feature>
<gene>
    <name evidence="6" type="ORF">R1flu_001978</name>
</gene>
<dbReference type="GO" id="GO:0005694">
    <property type="term" value="C:chromosome"/>
    <property type="evidence" value="ECO:0007669"/>
    <property type="project" value="UniProtKB-SubCell"/>
</dbReference>